<evidence type="ECO:0000256" key="1">
    <source>
        <dbReference type="SAM" id="MobiDB-lite"/>
    </source>
</evidence>
<dbReference type="CDD" id="cd07005">
    <property type="entry name" value="cupin_WbuC-like"/>
    <property type="match status" value="1"/>
</dbReference>
<dbReference type="InterPro" id="IPR027565">
    <property type="entry name" value="Cupin_WbuC"/>
</dbReference>
<dbReference type="EMBL" id="CP015581">
    <property type="protein sequence ID" value="ARU96842.1"/>
    <property type="molecule type" value="Genomic_DNA"/>
</dbReference>
<dbReference type="NCBIfam" id="TIGR04366">
    <property type="entry name" value="cupin_WbuC"/>
    <property type="match status" value="1"/>
</dbReference>
<evidence type="ECO:0000313" key="6">
    <source>
        <dbReference type="Proteomes" id="UP000195814"/>
    </source>
</evidence>
<feature type="region of interest" description="Disordered" evidence="1">
    <location>
        <begin position="1"/>
        <end position="21"/>
    </location>
</feature>
<dbReference type="AlphaFoldDB" id="A0A1Y0LFG6"/>
<dbReference type="Pfam" id="PF19480">
    <property type="entry name" value="DUF6016"/>
    <property type="match status" value="1"/>
</dbReference>
<protein>
    <recommendedName>
        <fullName evidence="2">Cupin fold metalloprotein WbuC cupin domain-containing protein</fullName>
    </recommendedName>
</protein>
<feature type="domain" description="Cupin fold metalloprotein WbuC cupin" evidence="2">
    <location>
        <begin position="6"/>
        <end position="85"/>
    </location>
</feature>
<evidence type="ECO:0000313" key="3">
    <source>
        <dbReference type="EMBL" id="ARU92804.1"/>
    </source>
</evidence>
<dbReference type="InterPro" id="IPR014710">
    <property type="entry name" value="RmlC-like_jellyroll"/>
</dbReference>
<dbReference type="Proteomes" id="UP000195729">
    <property type="component" value="Chromosome"/>
</dbReference>
<feature type="compositionally biased region" description="Low complexity" evidence="1">
    <location>
        <begin position="10"/>
        <end position="19"/>
    </location>
</feature>
<dbReference type="InterPro" id="IPR011051">
    <property type="entry name" value="RmlC_Cupin_sf"/>
</dbReference>
<dbReference type="Proteomes" id="UP000195814">
    <property type="component" value="Chromosome"/>
</dbReference>
<evidence type="ECO:0000313" key="4">
    <source>
        <dbReference type="EMBL" id="ARU96842.1"/>
    </source>
</evidence>
<proteinExistence type="predicted"/>
<gene>
    <name evidence="3" type="ORF">A7K98_02735</name>
    <name evidence="4" type="ORF">A7K99_02735</name>
</gene>
<dbReference type="InterPro" id="IPR046058">
    <property type="entry name" value="WbuC_cupin"/>
</dbReference>
<dbReference type="RefSeq" id="WP_087487192.1">
    <property type="nucleotide sequence ID" value="NZ_CP015579.1"/>
</dbReference>
<organism evidence="3 6">
    <name type="scientific">Tatumella citrea</name>
    <name type="common">Pantoea citrea</name>
    <dbReference type="NCBI Taxonomy" id="53336"/>
    <lineage>
        <taxon>Bacteria</taxon>
        <taxon>Pseudomonadati</taxon>
        <taxon>Pseudomonadota</taxon>
        <taxon>Gammaproteobacteria</taxon>
        <taxon>Enterobacterales</taxon>
        <taxon>Erwiniaceae</taxon>
        <taxon>Tatumella</taxon>
    </lineage>
</organism>
<dbReference type="KEGG" id="tci:A7K98_02735"/>
<evidence type="ECO:0000259" key="2">
    <source>
        <dbReference type="Pfam" id="PF19480"/>
    </source>
</evidence>
<name>A0A1Y0LFG6_TATCI</name>
<dbReference type="OrthoDB" id="981227at2"/>
<accession>A0A1Y0LFG6</accession>
<reference evidence="5 6" key="1">
    <citation type="submission" date="2016-05" db="EMBL/GenBank/DDBJ databases">
        <title>Complete genome sequence of two 2,5-diketo-D-glunonic acid producing strain Tatumella citrea.</title>
        <authorList>
            <person name="Duan C."/>
            <person name="Yang J."/>
            <person name="Yang S."/>
        </authorList>
    </citation>
    <scope>NUCLEOTIDE SEQUENCE [LARGE SCALE GENOMIC DNA]</scope>
    <source>
        <strain evidence="4 5">ATCC 39140</strain>
        <strain evidence="3 6">DSM 13699</strain>
    </source>
</reference>
<dbReference type="SUPFAM" id="SSF51182">
    <property type="entry name" value="RmlC-like cupins"/>
    <property type="match status" value="1"/>
</dbReference>
<dbReference type="EMBL" id="CP015579">
    <property type="protein sequence ID" value="ARU92804.1"/>
    <property type="molecule type" value="Genomic_DNA"/>
</dbReference>
<dbReference type="Gene3D" id="2.60.120.10">
    <property type="entry name" value="Jelly Rolls"/>
    <property type="match status" value="1"/>
</dbReference>
<evidence type="ECO:0000313" key="5">
    <source>
        <dbReference type="Proteomes" id="UP000195729"/>
    </source>
</evidence>
<keyword evidence="5" id="KW-1185">Reference proteome</keyword>
<sequence>MKQITLSDMQQQSAAAAASPRLRAHRNLHPELTDPVQRLAIAMEPGTYVRPHRHPHTFELLLPLSGRFLVLHFDDEGKVLRRAILGEESRVLETEAGVWHAVLSLDPGGIIFEVKQGAYQPVSEQDSAAWAPAEGETSCAELMAWYATAQPGDDGKSAFIKK</sequence>